<evidence type="ECO:0000256" key="1">
    <source>
        <dbReference type="ARBA" id="ARBA00004123"/>
    </source>
</evidence>
<reference evidence="9" key="2">
    <citation type="submission" date="2025-08" db="UniProtKB">
        <authorList>
            <consortium name="Ensembl"/>
        </authorList>
    </citation>
    <scope>IDENTIFICATION</scope>
</reference>
<dbReference type="OMA" id="IYKEGWR"/>
<dbReference type="GeneTree" id="ENSGT00390000001622"/>
<dbReference type="eggNOG" id="KOG1106">
    <property type="taxonomic scope" value="Eukaryota"/>
</dbReference>
<accession>A0A087XHS2</accession>
<comment type="subcellular location">
    <subcellularLocation>
        <location evidence="1 6">Nucleus</location>
    </subcellularLocation>
</comment>
<dbReference type="Gene3D" id="1.20.58.2050">
    <property type="match status" value="1"/>
</dbReference>
<evidence type="ECO:0000259" key="7">
    <source>
        <dbReference type="Pfam" id="PF05916"/>
    </source>
</evidence>
<dbReference type="InterPro" id="IPR010492">
    <property type="entry name" value="GINS_Psf3"/>
</dbReference>
<organism evidence="9 10">
    <name type="scientific">Poecilia formosa</name>
    <name type="common">Amazon molly</name>
    <name type="synonym">Limia formosa</name>
    <dbReference type="NCBI Taxonomy" id="48698"/>
    <lineage>
        <taxon>Eukaryota</taxon>
        <taxon>Metazoa</taxon>
        <taxon>Chordata</taxon>
        <taxon>Craniata</taxon>
        <taxon>Vertebrata</taxon>
        <taxon>Euteleostomi</taxon>
        <taxon>Actinopterygii</taxon>
        <taxon>Neopterygii</taxon>
        <taxon>Teleostei</taxon>
        <taxon>Neoteleostei</taxon>
        <taxon>Acanthomorphata</taxon>
        <taxon>Ovalentaria</taxon>
        <taxon>Atherinomorphae</taxon>
        <taxon>Cyprinodontiformes</taxon>
        <taxon>Poeciliidae</taxon>
        <taxon>Poeciliinae</taxon>
        <taxon>Poecilia</taxon>
    </lineage>
</organism>
<keyword evidence="10" id="KW-1185">Reference proteome</keyword>
<dbReference type="GO" id="GO:0000811">
    <property type="term" value="C:GINS complex"/>
    <property type="evidence" value="ECO:0007669"/>
    <property type="project" value="UniProtKB-UniRule"/>
</dbReference>
<comment type="subunit">
    <text evidence="6">Component of the GINS complex.</text>
</comment>
<evidence type="ECO:0000313" key="10">
    <source>
        <dbReference type="Proteomes" id="UP000028760"/>
    </source>
</evidence>
<feature type="domain" description="GINS subunit" evidence="7">
    <location>
        <begin position="89"/>
        <end position="185"/>
    </location>
</feature>
<evidence type="ECO:0000256" key="6">
    <source>
        <dbReference type="RuleBase" id="RU367161"/>
    </source>
</evidence>
<dbReference type="PANTHER" id="PTHR22768:SF0">
    <property type="entry name" value="DNA REPLICATION COMPLEX GINS PROTEIN PSF3"/>
    <property type="match status" value="1"/>
</dbReference>
<comment type="function">
    <text evidence="5">Required for correct functioning of the GINS complex, a complex that plays an essential role in the initiation of DNA replication, and progression of DNA replication forks. GINS complex is a core component of CDC45-MCM-GINS (CMG) helicase, the molecular machine that unwinds template DNA during replication, and around which the replisome is built.</text>
</comment>
<dbReference type="OrthoDB" id="10251744at2759"/>
<evidence type="ECO:0000256" key="5">
    <source>
        <dbReference type="ARBA" id="ARBA00045258"/>
    </source>
</evidence>
<dbReference type="CDD" id="cd21693">
    <property type="entry name" value="GINS_B_Psf3"/>
    <property type="match status" value="1"/>
</dbReference>
<dbReference type="EMBL" id="AYCK01007429">
    <property type="status" value="NOT_ANNOTATED_CDS"/>
    <property type="molecule type" value="Genomic_DNA"/>
</dbReference>
<dbReference type="Proteomes" id="UP000028760">
    <property type="component" value="Unassembled WGS sequence"/>
</dbReference>
<evidence type="ECO:0000256" key="3">
    <source>
        <dbReference type="ARBA" id="ARBA00022705"/>
    </source>
</evidence>
<evidence type="ECO:0000313" key="9">
    <source>
        <dbReference type="Ensembl" id="ENSPFOP00000005325.1"/>
    </source>
</evidence>
<dbReference type="PANTHER" id="PTHR22768">
    <property type="entry name" value="DNA REPLICATION COMPLEX GINS PROTEIN PSF3"/>
    <property type="match status" value="1"/>
</dbReference>
<keyword evidence="4 6" id="KW-0539">Nucleus</keyword>
<sequence length="211" mass="24018">MDTPSYFPVPPGVGMEENFLSLDDILLSQERLPVRTECVFPRLGFLEKSSDSQDIPEGTKMELPLWLCKGLYEKKRKVLSVELPKIYKEGWRTVFTADPNVVDLHKMGPYYYGLGSQMLHFDNPENPDIANALLQTFIGRFRRTMDSSQNAYNEDTSVLVGRLDCLEKVLFRSGQNSLNGFQGWEKGQAAQLTASSLVLNYRKRKLVDVQS</sequence>
<dbReference type="Pfam" id="PF22466">
    <property type="entry name" value="PSF3_N"/>
    <property type="match status" value="1"/>
</dbReference>
<dbReference type="GeneID" id="103142453"/>
<reference evidence="10" key="1">
    <citation type="submission" date="2013-10" db="EMBL/GenBank/DDBJ databases">
        <authorList>
            <person name="Schartl M."/>
            <person name="Warren W."/>
        </authorList>
    </citation>
    <scope>NUCLEOTIDE SEQUENCE [LARGE SCALE GENOMIC DNA]</scope>
    <source>
        <strain evidence="10">female</strain>
    </source>
</reference>
<dbReference type="KEGG" id="pfor:103142453"/>
<comment type="function">
    <text evidence="6">The GINS complex plays an essential role in the initiation of DNA replication.</text>
</comment>
<evidence type="ECO:0000256" key="4">
    <source>
        <dbReference type="ARBA" id="ARBA00023242"/>
    </source>
</evidence>
<keyword evidence="3 6" id="KW-0235">DNA replication</keyword>
<dbReference type="CDD" id="cd11713">
    <property type="entry name" value="GINS_A_psf3"/>
    <property type="match status" value="1"/>
</dbReference>
<feature type="domain" description="DNA replication complex GINS protein PSF3 N-terminal" evidence="8">
    <location>
        <begin position="21"/>
        <end position="72"/>
    </location>
</feature>
<dbReference type="InterPro" id="IPR038437">
    <property type="entry name" value="GINS_Psf3_sf"/>
</dbReference>
<dbReference type="Pfam" id="PF05916">
    <property type="entry name" value="Sld5"/>
    <property type="match status" value="1"/>
</dbReference>
<dbReference type="AlphaFoldDB" id="A0A087XHS2"/>
<evidence type="ECO:0000259" key="8">
    <source>
        <dbReference type="Pfam" id="PF22466"/>
    </source>
</evidence>
<comment type="similarity">
    <text evidence="2 6">Belongs to the GINS3/PSF3 family.</text>
</comment>
<reference evidence="9" key="3">
    <citation type="submission" date="2025-09" db="UniProtKB">
        <authorList>
            <consortium name="Ensembl"/>
        </authorList>
    </citation>
    <scope>IDENTIFICATION</scope>
</reference>
<dbReference type="STRING" id="48698.ENSPFOP00000005325"/>
<dbReference type="SUPFAM" id="SSF160059">
    <property type="entry name" value="PriA/YqbF domain"/>
    <property type="match status" value="1"/>
</dbReference>
<dbReference type="Ensembl" id="ENSPFOT00000005334.1">
    <property type="protein sequence ID" value="ENSPFOP00000005325.1"/>
    <property type="gene ID" value="ENSPFOG00000005426.1"/>
</dbReference>
<dbReference type="InterPro" id="IPR036224">
    <property type="entry name" value="GINS_bundle-like_dom_sf"/>
</dbReference>
<name>A0A087XHS2_POEFO</name>
<dbReference type="InterPro" id="IPR021151">
    <property type="entry name" value="GINS_A"/>
</dbReference>
<dbReference type="SUPFAM" id="SSF158573">
    <property type="entry name" value="GINS helical bundle-like"/>
    <property type="match status" value="1"/>
</dbReference>
<dbReference type="CTD" id="64785"/>
<protein>
    <recommendedName>
        <fullName evidence="6">DNA replication complex GINS protein PSF3</fullName>
    </recommendedName>
</protein>
<evidence type="ECO:0000256" key="2">
    <source>
        <dbReference type="ARBA" id="ARBA00006343"/>
    </source>
</evidence>
<dbReference type="GO" id="GO:1902975">
    <property type="term" value="P:mitotic DNA replication initiation"/>
    <property type="evidence" value="ECO:0007669"/>
    <property type="project" value="TreeGrafter"/>
</dbReference>
<dbReference type="InterPro" id="IPR055221">
    <property type="entry name" value="PSF3_N"/>
</dbReference>
<dbReference type="RefSeq" id="XP_007558586.1">
    <property type="nucleotide sequence ID" value="XM_007558524.2"/>
</dbReference>
<proteinExistence type="inferred from homology"/>